<dbReference type="InterPro" id="IPR008564">
    <property type="entry name" value="TVP23-like"/>
</dbReference>
<comment type="similarity">
    <text evidence="2 6">Belongs to the TVP23 family.</text>
</comment>
<dbReference type="Pfam" id="PF05832">
    <property type="entry name" value="DUF846"/>
    <property type="match status" value="2"/>
</dbReference>
<keyword evidence="8" id="KW-1185">Reference proteome</keyword>
<comment type="caution">
    <text evidence="7">The sequence shown here is derived from an EMBL/GenBank/DDBJ whole genome shotgun (WGS) entry which is preliminary data.</text>
</comment>
<keyword evidence="4 6" id="KW-1133">Transmembrane helix</keyword>
<evidence type="ECO:0000256" key="5">
    <source>
        <dbReference type="ARBA" id="ARBA00023136"/>
    </source>
</evidence>
<dbReference type="PANTHER" id="PTHR13019:SF25">
    <property type="entry name" value="GOLGI APPARATUS MEMBRANE PROTEIN TVP23 HOMOLOG"/>
    <property type="match status" value="1"/>
</dbReference>
<feature type="transmembrane region" description="Helical" evidence="6">
    <location>
        <begin position="41"/>
        <end position="65"/>
    </location>
</feature>
<keyword evidence="5 6" id="KW-0472">Membrane</keyword>
<name>A0ABQ9IP43_9NEOP</name>
<evidence type="ECO:0000256" key="3">
    <source>
        <dbReference type="ARBA" id="ARBA00022692"/>
    </source>
</evidence>
<sequence>MSAPLLDDDTLAFGEEETKDNRTLVHPYVTFFHIAFRVGAIIAYLFCGLFSDSFIASFVAVVLLLSMDFWTVKNITGRLMVGLRWWNYVDDDGKSHWVFEARKAVFPVDHDSVVCPNIYTLLAMVHHTLLAVELTWTTSAISGDTVNSVDMCQVMDSYGKSGLPVNLQGLSGLSHPYEGNLQNKVNAYEAQIFWLALILCPLMWSILFLIALFGFKFKWLLLICIAIILNGANLYGYIKCKVGHGEKISSSISNLTSNFFRRQLIDNMTNMMNRTTQPATNSAAPTSII</sequence>
<gene>
    <name evidence="7" type="ORF">PR048_003329</name>
</gene>
<comment type="subcellular location">
    <subcellularLocation>
        <location evidence="1 6">Membrane</location>
        <topology evidence="1 6">Multi-pass membrane protein</topology>
    </subcellularLocation>
</comment>
<protein>
    <recommendedName>
        <fullName evidence="6">Golgi apparatus membrane protein TVP23 homolog</fullName>
    </recommendedName>
</protein>
<evidence type="ECO:0000256" key="4">
    <source>
        <dbReference type="ARBA" id="ARBA00022989"/>
    </source>
</evidence>
<reference evidence="7 8" key="1">
    <citation type="submission" date="2023-02" db="EMBL/GenBank/DDBJ databases">
        <title>LHISI_Scaffold_Assembly.</title>
        <authorList>
            <person name="Stuart O.P."/>
            <person name="Cleave R."/>
            <person name="Magrath M.J.L."/>
            <person name="Mikheyev A.S."/>
        </authorList>
    </citation>
    <scope>NUCLEOTIDE SEQUENCE [LARGE SCALE GENOMIC DNA]</scope>
    <source>
        <strain evidence="7">Daus_M_001</strain>
        <tissue evidence="7">Leg muscle</tissue>
    </source>
</reference>
<keyword evidence="3 6" id="KW-0812">Transmembrane</keyword>
<feature type="transmembrane region" description="Helical" evidence="6">
    <location>
        <begin position="192"/>
        <end position="213"/>
    </location>
</feature>
<evidence type="ECO:0000313" key="8">
    <source>
        <dbReference type="Proteomes" id="UP001159363"/>
    </source>
</evidence>
<dbReference type="EMBL" id="JARBHB010000001">
    <property type="protein sequence ID" value="KAJ8897969.1"/>
    <property type="molecule type" value="Genomic_DNA"/>
</dbReference>
<dbReference type="PANTHER" id="PTHR13019">
    <property type="entry name" value="GOLGI APPARATUS MEMBRANE PROTEIN TVP23"/>
    <property type="match status" value="1"/>
</dbReference>
<evidence type="ECO:0000256" key="1">
    <source>
        <dbReference type="ARBA" id="ARBA00004141"/>
    </source>
</evidence>
<evidence type="ECO:0000256" key="6">
    <source>
        <dbReference type="RuleBase" id="RU361206"/>
    </source>
</evidence>
<evidence type="ECO:0000256" key="2">
    <source>
        <dbReference type="ARBA" id="ARBA00005467"/>
    </source>
</evidence>
<proteinExistence type="inferred from homology"/>
<feature type="transmembrane region" description="Helical" evidence="6">
    <location>
        <begin position="219"/>
        <end position="238"/>
    </location>
</feature>
<accession>A0ABQ9IP43</accession>
<organism evidence="7 8">
    <name type="scientific">Dryococelus australis</name>
    <dbReference type="NCBI Taxonomy" id="614101"/>
    <lineage>
        <taxon>Eukaryota</taxon>
        <taxon>Metazoa</taxon>
        <taxon>Ecdysozoa</taxon>
        <taxon>Arthropoda</taxon>
        <taxon>Hexapoda</taxon>
        <taxon>Insecta</taxon>
        <taxon>Pterygota</taxon>
        <taxon>Neoptera</taxon>
        <taxon>Polyneoptera</taxon>
        <taxon>Phasmatodea</taxon>
        <taxon>Verophasmatodea</taxon>
        <taxon>Anareolatae</taxon>
        <taxon>Phasmatidae</taxon>
        <taxon>Eurycanthinae</taxon>
        <taxon>Dryococelus</taxon>
    </lineage>
</organism>
<evidence type="ECO:0000313" key="7">
    <source>
        <dbReference type="EMBL" id="KAJ8897969.1"/>
    </source>
</evidence>
<dbReference type="Proteomes" id="UP001159363">
    <property type="component" value="Chromosome 1"/>
</dbReference>